<dbReference type="Pfam" id="PF13499">
    <property type="entry name" value="EF-hand_7"/>
    <property type="match status" value="2"/>
</dbReference>
<dbReference type="SUPFAM" id="SSF49562">
    <property type="entry name" value="C2 domain (Calcium/lipid-binding domain, CaLB)"/>
    <property type="match status" value="1"/>
</dbReference>
<dbReference type="PROSITE" id="PS00018">
    <property type="entry name" value="EF_HAND_1"/>
    <property type="match status" value="5"/>
</dbReference>
<feature type="domain" description="EF-hand" evidence="5">
    <location>
        <begin position="158"/>
        <end position="193"/>
    </location>
</feature>
<evidence type="ECO:0000256" key="4">
    <source>
        <dbReference type="SAM" id="MobiDB-lite"/>
    </source>
</evidence>
<dbReference type="CDD" id="cd00051">
    <property type="entry name" value="EFh"/>
    <property type="match status" value="2"/>
</dbReference>
<proteinExistence type="predicted"/>
<reference evidence="6 7" key="1">
    <citation type="submission" date="2017-12" db="EMBL/GenBank/DDBJ databases">
        <title>Sequencing, de novo assembly and annotation of complete genome of a new Thraustochytrid species, strain FCC1311.</title>
        <authorList>
            <person name="Sedici K."/>
            <person name="Godart F."/>
            <person name="Aiese Cigliano R."/>
            <person name="Sanseverino W."/>
            <person name="Barakat M."/>
            <person name="Ortet P."/>
            <person name="Marechal E."/>
            <person name="Cagnac O."/>
            <person name="Amato A."/>
        </authorList>
    </citation>
    <scope>NUCLEOTIDE SEQUENCE [LARGE SCALE GENOMIC DNA]</scope>
</reference>
<dbReference type="InParanoid" id="A0A2R5G640"/>
<evidence type="ECO:0000313" key="6">
    <source>
        <dbReference type="EMBL" id="GBG26460.1"/>
    </source>
</evidence>
<keyword evidence="7" id="KW-1185">Reference proteome</keyword>
<dbReference type="PANTHER" id="PTHR45942">
    <property type="entry name" value="PROTEIN PHOSPATASE 3 REGULATORY SUBUNIT B ALPHA ISOFORM TYPE 1"/>
    <property type="match status" value="1"/>
</dbReference>
<evidence type="ECO:0000313" key="7">
    <source>
        <dbReference type="Proteomes" id="UP000241890"/>
    </source>
</evidence>
<protein>
    <submittedName>
        <fullName evidence="6">Calmodulin-1</fullName>
    </submittedName>
</protein>
<dbReference type="OrthoDB" id="191686at2759"/>
<dbReference type="SUPFAM" id="SSF47473">
    <property type="entry name" value="EF-hand"/>
    <property type="match status" value="2"/>
</dbReference>
<dbReference type="AlphaFoldDB" id="A0A2R5G640"/>
<organism evidence="6 7">
    <name type="scientific">Hondaea fermentalgiana</name>
    <dbReference type="NCBI Taxonomy" id="2315210"/>
    <lineage>
        <taxon>Eukaryota</taxon>
        <taxon>Sar</taxon>
        <taxon>Stramenopiles</taxon>
        <taxon>Bigyra</taxon>
        <taxon>Labyrinthulomycetes</taxon>
        <taxon>Thraustochytrida</taxon>
        <taxon>Thraustochytriidae</taxon>
        <taxon>Hondaea</taxon>
    </lineage>
</organism>
<sequence>MLCIRVMDKEAVGQDKLIGSTEVSLLDWLSKGAFDGDVEIFDVNGAPAGSVTLAVKFQRPTNSIVPGPPKAPGPPKPAGMSGAEGAPPLPVGKAPPGTAKAPPVGGPAPAAPHEARDPNGTFTDQEIKEAFESFDLDHNHFVGAAEIRHVLINIGEQATDEEVDEMISMVDKDGDGQVCFDEFYEMITGRQPPPGLYDGPGGGGNGGSKAPPPPPGGASTRPQGGGNPVIAERNERKELLNEFATSHNLKPESIKKAFKRFQAIDKDQSGLIDYTEFCEVMQIDPSPQAEKIFQTFDREKVGQLDIREFMIAIANFTGASKEEKLKFSFLIFDEDGNGVITKQELVKILKANHLATTEKEVSRKADTIMAQADKDGDGVISFDEYQIISKRFPNLLFSSYAMATQAMK</sequence>
<feature type="compositionally biased region" description="Low complexity" evidence="4">
    <location>
        <begin position="91"/>
        <end position="103"/>
    </location>
</feature>
<keyword evidence="1" id="KW-0479">Metal-binding</keyword>
<dbReference type="EMBL" id="BEYU01000021">
    <property type="protein sequence ID" value="GBG26460.1"/>
    <property type="molecule type" value="Genomic_DNA"/>
</dbReference>
<comment type="caution">
    <text evidence="6">The sequence shown here is derived from an EMBL/GenBank/DDBJ whole genome shotgun (WGS) entry which is preliminary data.</text>
</comment>
<dbReference type="Proteomes" id="UP000241890">
    <property type="component" value="Unassembled WGS sequence"/>
</dbReference>
<dbReference type="InterPro" id="IPR035892">
    <property type="entry name" value="C2_domain_sf"/>
</dbReference>
<evidence type="ECO:0000256" key="2">
    <source>
        <dbReference type="ARBA" id="ARBA00022737"/>
    </source>
</evidence>
<dbReference type="FunFam" id="1.10.238.10:FF:000003">
    <property type="entry name" value="Calmodulin A"/>
    <property type="match status" value="2"/>
</dbReference>
<dbReference type="SMART" id="SM00054">
    <property type="entry name" value="EFh"/>
    <property type="match status" value="6"/>
</dbReference>
<dbReference type="InterPro" id="IPR002048">
    <property type="entry name" value="EF_hand_dom"/>
</dbReference>
<dbReference type="Gene3D" id="1.10.238.10">
    <property type="entry name" value="EF-hand"/>
    <property type="match status" value="2"/>
</dbReference>
<feature type="region of interest" description="Disordered" evidence="4">
    <location>
        <begin position="60"/>
        <end position="121"/>
    </location>
</feature>
<dbReference type="PROSITE" id="PS50222">
    <property type="entry name" value="EF_HAND_2"/>
    <property type="match status" value="5"/>
</dbReference>
<evidence type="ECO:0000256" key="1">
    <source>
        <dbReference type="ARBA" id="ARBA00022723"/>
    </source>
</evidence>
<dbReference type="InterPro" id="IPR018247">
    <property type="entry name" value="EF_Hand_1_Ca_BS"/>
</dbReference>
<feature type="compositionally biased region" description="Pro residues" evidence="4">
    <location>
        <begin position="66"/>
        <end position="77"/>
    </location>
</feature>
<name>A0A2R5G640_9STRA</name>
<evidence type="ECO:0000259" key="5">
    <source>
        <dbReference type="PROSITE" id="PS50222"/>
    </source>
</evidence>
<keyword evidence="2" id="KW-0677">Repeat</keyword>
<feature type="domain" description="EF-hand" evidence="5">
    <location>
        <begin position="252"/>
        <end position="287"/>
    </location>
</feature>
<keyword evidence="3" id="KW-0106">Calcium</keyword>
<dbReference type="GO" id="GO:0005509">
    <property type="term" value="F:calcium ion binding"/>
    <property type="evidence" value="ECO:0007669"/>
    <property type="project" value="InterPro"/>
</dbReference>
<accession>A0A2R5G640</accession>
<feature type="domain" description="EF-hand" evidence="5">
    <location>
        <begin position="122"/>
        <end position="157"/>
    </location>
</feature>
<feature type="region of interest" description="Disordered" evidence="4">
    <location>
        <begin position="189"/>
        <end position="229"/>
    </location>
</feature>
<feature type="domain" description="EF-hand" evidence="5">
    <location>
        <begin position="320"/>
        <end position="355"/>
    </location>
</feature>
<evidence type="ECO:0000256" key="3">
    <source>
        <dbReference type="ARBA" id="ARBA00022837"/>
    </source>
</evidence>
<feature type="domain" description="EF-hand" evidence="5">
    <location>
        <begin position="360"/>
        <end position="395"/>
    </location>
</feature>
<feature type="compositionally biased region" description="Gly residues" evidence="4">
    <location>
        <begin position="198"/>
        <end position="207"/>
    </location>
</feature>
<gene>
    <name evidence="6" type="ORF">FCC1311_026812</name>
</gene>
<dbReference type="InterPro" id="IPR011992">
    <property type="entry name" value="EF-hand-dom_pair"/>
</dbReference>
<dbReference type="Pfam" id="PF13202">
    <property type="entry name" value="EF-hand_5"/>
    <property type="match status" value="1"/>
</dbReference>